<sequence>MTNVIPIAKPEVASRQIGGWVETEASKIILRSLELIRAMDPPALTMVAGAPGLGITKSLFRFKNTHKNVLIHVAVQGEGGVWNLANELYRLLDIEDPNGRRLPEERRRIAEAVGFESMLLIDEAQYLVQRNGRGRDDLQPWPSAASETRSRAIAAFRSARSRSEGDASMNAACAASS</sequence>
<evidence type="ECO:0000313" key="2">
    <source>
        <dbReference type="EMBL" id="TDX30190.1"/>
    </source>
</evidence>
<name>A0A4R8FTZ4_9RHOB</name>
<organism evidence="2 3">
    <name type="scientific">Rhodovulum visakhapatnamense</name>
    <dbReference type="NCBI Taxonomy" id="364297"/>
    <lineage>
        <taxon>Bacteria</taxon>
        <taxon>Pseudomonadati</taxon>
        <taxon>Pseudomonadota</taxon>
        <taxon>Alphaproteobacteria</taxon>
        <taxon>Rhodobacterales</taxon>
        <taxon>Paracoccaceae</taxon>
        <taxon>Rhodovulum</taxon>
    </lineage>
</organism>
<proteinExistence type="predicted"/>
<accession>A0A4R8FTZ4</accession>
<evidence type="ECO:0008006" key="4">
    <source>
        <dbReference type="Google" id="ProtNLM"/>
    </source>
</evidence>
<gene>
    <name evidence="2" type="ORF">EV657_107161</name>
</gene>
<dbReference type="AlphaFoldDB" id="A0A4R8FTZ4"/>
<dbReference type="RefSeq" id="WP_134077655.1">
    <property type="nucleotide sequence ID" value="NZ_SOEB01000007.1"/>
</dbReference>
<evidence type="ECO:0000313" key="3">
    <source>
        <dbReference type="Proteomes" id="UP000295484"/>
    </source>
</evidence>
<feature type="region of interest" description="Disordered" evidence="1">
    <location>
        <begin position="155"/>
        <end position="177"/>
    </location>
</feature>
<dbReference type="EMBL" id="SOEB01000007">
    <property type="protein sequence ID" value="TDX30190.1"/>
    <property type="molecule type" value="Genomic_DNA"/>
</dbReference>
<reference evidence="2 3" key="1">
    <citation type="submission" date="2019-03" db="EMBL/GenBank/DDBJ databases">
        <title>Genomic Encyclopedia of Type Strains, Phase IV (KMG-IV): sequencing the most valuable type-strain genomes for metagenomic binning, comparative biology and taxonomic classification.</title>
        <authorList>
            <person name="Goeker M."/>
        </authorList>
    </citation>
    <scope>NUCLEOTIDE SEQUENCE [LARGE SCALE GENOMIC DNA]</scope>
    <source>
        <strain evidence="2 3">JA181</strain>
    </source>
</reference>
<dbReference type="Proteomes" id="UP000295484">
    <property type="component" value="Unassembled WGS sequence"/>
</dbReference>
<protein>
    <recommendedName>
        <fullName evidence="4">AAA domain-containing protein</fullName>
    </recommendedName>
</protein>
<evidence type="ECO:0000256" key="1">
    <source>
        <dbReference type="SAM" id="MobiDB-lite"/>
    </source>
</evidence>
<comment type="caution">
    <text evidence="2">The sequence shown here is derived from an EMBL/GenBank/DDBJ whole genome shotgun (WGS) entry which is preliminary data.</text>
</comment>